<evidence type="ECO:0000313" key="1">
    <source>
        <dbReference type="EMBL" id="KKN33315.1"/>
    </source>
</evidence>
<sequence>MKGYDYDGVTSKGILPGINDVIITGRSCSTNDVLRTQRDMIKHGVPSGIAVYHMPTAWKGLPGKIGLVRTGQWKAMMIDALELEEFFEDEPTQYQSILDHLKGTTKITKV</sequence>
<organism evidence="1">
    <name type="scientific">marine sediment metagenome</name>
    <dbReference type="NCBI Taxonomy" id="412755"/>
    <lineage>
        <taxon>unclassified sequences</taxon>
        <taxon>metagenomes</taxon>
        <taxon>ecological metagenomes</taxon>
    </lineage>
</organism>
<dbReference type="AlphaFoldDB" id="A0A0F9PNI8"/>
<gene>
    <name evidence="1" type="ORF">LCGC14_0805060</name>
</gene>
<accession>A0A0F9PNI8</accession>
<reference evidence="1" key="1">
    <citation type="journal article" date="2015" name="Nature">
        <title>Complex archaea that bridge the gap between prokaryotes and eukaryotes.</title>
        <authorList>
            <person name="Spang A."/>
            <person name="Saw J.H."/>
            <person name="Jorgensen S.L."/>
            <person name="Zaremba-Niedzwiedzka K."/>
            <person name="Martijn J."/>
            <person name="Lind A.E."/>
            <person name="van Eijk R."/>
            <person name="Schleper C."/>
            <person name="Guy L."/>
            <person name="Ettema T.J."/>
        </authorList>
    </citation>
    <scope>NUCLEOTIDE SEQUENCE</scope>
</reference>
<protein>
    <submittedName>
        <fullName evidence="1">Uncharacterized protein</fullName>
    </submittedName>
</protein>
<proteinExistence type="predicted"/>
<comment type="caution">
    <text evidence="1">The sequence shown here is derived from an EMBL/GenBank/DDBJ whole genome shotgun (WGS) entry which is preliminary data.</text>
</comment>
<dbReference type="EMBL" id="LAZR01002189">
    <property type="protein sequence ID" value="KKN33315.1"/>
    <property type="molecule type" value="Genomic_DNA"/>
</dbReference>
<name>A0A0F9PNI8_9ZZZZ</name>